<dbReference type="AlphaFoldDB" id="A0A4Y9SWP2"/>
<reference evidence="4 5" key="1">
    <citation type="submission" date="2019-03" db="EMBL/GenBank/DDBJ databases">
        <title>Draft Genome Sequence of Duganella callidus sp. nov., a Novel Duganella Species Isolated from Cultivated Soil.</title>
        <authorList>
            <person name="Raths R."/>
            <person name="Peta V."/>
            <person name="Bucking H."/>
        </authorList>
    </citation>
    <scope>NUCLEOTIDE SEQUENCE [LARGE SCALE GENOMIC DNA]</scope>
    <source>
        <strain evidence="4 5">DN04</strain>
    </source>
</reference>
<protein>
    <submittedName>
        <fullName evidence="4">4'-phosphopantetheinyl transferase superfamily protein</fullName>
    </submittedName>
</protein>
<organism evidence="4 5">
    <name type="scientific">Duganella callida</name>
    <dbReference type="NCBI Taxonomy" id="2561932"/>
    <lineage>
        <taxon>Bacteria</taxon>
        <taxon>Pseudomonadati</taxon>
        <taxon>Pseudomonadota</taxon>
        <taxon>Betaproteobacteria</taxon>
        <taxon>Burkholderiales</taxon>
        <taxon>Oxalobacteraceae</taxon>
        <taxon>Telluria group</taxon>
        <taxon>Duganella</taxon>
    </lineage>
</organism>
<name>A0A4Y9SWP2_9BURK</name>
<keyword evidence="2 4" id="KW-0808">Transferase</keyword>
<evidence type="ECO:0000259" key="3">
    <source>
        <dbReference type="Pfam" id="PF01648"/>
    </source>
</evidence>
<feature type="domain" description="4'-phosphopantetheinyl transferase" evidence="3">
    <location>
        <begin position="128"/>
        <end position="205"/>
    </location>
</feature>
<accession>A0A4Y9SWP2</accession>
<proteinExistence type="inferred from homology"/>
<sequence>MSHARLWPDTARIDPRAYPVQDAVAVYLLELDIPPPLAQLPQYLSYLAPAEGARWRGIRPAERQWQYLQSRVLRRVLLAAYTGREAARLHFARDEWGRTLVADHRALYFSLTQCASHVAIALGSQAALGLDAETVFPVRPSFLQIARSQFSQADLLQILTCPEPRRYGRFLELWTLRQAYLKALGRGRAKSLSDLSFSRASSGLLLCRDRTPQPTAMPPMAFLSEKWVNSCQLALAYRAGQPVSLHYLNGSQLRQDWPHTQAGSEYPRRAAWPPPLS</sequence>
<comment type="similarity">
    <text evidence="1">Belongs to the P-Pant transferase superfamily. Gsp/Sfp/HetI/AcpT family.</text>
</comment>
<dbReference type="GO" id="GO:0019878">
    <property type="term" value="P:lysine biosynthetic process via aminoadipic acid"/>
    <property type="evidence" value="ECO:0007669"/>
    <property type="project" value="TreeGrafter"/>
</dbReference>
<dbReference type="Proteomes" id="UP000297729">
    <property type="component" value="Unassembled WGS sequence"/>
</dbReference>
<evidence type="ECO:0000313" key="4">
    <source>
        <dbReference type="EMBL" id="TFW31233.1"/>
    </source>
</evidence>
<keyword evidence="5" id="KW-1185">Reference proteome</keyword>
<dbReference type="InterPro" id="IPR008278">
    <property type="entry name" value="4-PPantetheinyl_Trfase_dom"/>
</dbReference>
<dbReference type="GO" id="GO:0008897">
    <property type="term" value="F:holo-[acyl-carrier-protein] synthase activity"/>
    <property type="evidence" value="ECO:0007669"/>
    <property type="project" value="InterPro"/>
</dbReference>
<dbReference type="InterPro" id="IPR037143">
    <property type="entry name" value="4-PPantetheinyl_Trfase_dom_sf"/>
</dbReference>
<dbReference type="Pfam" id="PF01648">
    <property type="entry name" value="ACPS"/>
    <property type="match status" value="1"/>
</dbReference>
<dbReference type="InterPro" id="IPR050559">
    <property type="entry name" value="P-Pant_transferase_sf"/>
</dbReference>
<dbReference type="Gene3D" id="3.90.470.20">
    <property type="entry name" value="4'-phosphopantetheinyl transferase domain"/>
    <property type="match status" value="1"/>
</dbReference>
<dbReference type="EMBL" id="SPVG01000007">
    <property type="protein sequence ID" value="TFW31233.1"/>
    <property type="molecule type" value="Genomic_DNA"/>
</dbReference>
<dbReference type="OrthoDB" id="9808281at2"/>
<dbReference type="SUPFAM" id="SSF56214">
    <property type="entry name" value="4'-phosphopantetheinyl transferase"/>
    <property type="match status" value="2"/>
</dbReference>
<dbReference type="GO" id="GO:0000287">
    <property type="term" value="F:magnesium ion binding"/>
    <property type="evidence" value="ECO:0007669"/>
    <property type="project" value="InterPro"/>
</dbReference>
<gene>
    <name evidence="4" type="ORF">E4L98_00620</name>
</gene>
<dbReference type="GO" id="GO:0005829">
    <property type="term" value="C:cytosol"/>
    <property type="evidence" value="ECO:0007669"/>
    <property type="project" value="TreeGrafter"/>
</dbReference>
<evidence type="ECO:0000313" key="5">
    <source>
        <dbReference type="Proteomes" id="UP000297729"/>
    </source>
</evidence>
<dbReference type="RefSeq" id="WP_135199629.1">
    <property type="nucleotide sequence ID" value="NZ_SPVG01000007.1"/>
</dbReference>
<dbReference type="PANTHER" id="PTHR12215:SF10">
    <property type="entry name" value="L-AMINOADIPATE-SEMIALDEHYDE DEHYDROGENASE-PHOSPHOPANTETHEINYL TRANSFERASE"/>
    <property type="match status" value="1"/>
</dbReference>
<dbReference type="PANTHER" id="PTHR12215">
    <property type="entry name" value="PHOSPHOPANTETHEINE TRANSFERASE"/>
    <property type="match status" value="1"/>
</dbReference>
<evidence type="ECO:0000256" key="1">
    <source>
        <dbReference type="ARBA" id="ARBA00010990"/>
    </source>
</evidence>
<comment type="caution">
    <text evidence="4">The sequence shown here is derived from an EMBL/GenBank/DDBJ whole genome shotgun (WGS) entry which is preliminary data.</text>
</comment>
<evidence type="ECO:0000256" key="2">
    <source>
        <dbReference type="ARBA" id="ARBA00022679"/>
    </source>
</evidence>